<evidence type="ECO:0000256" key="1">
    <source>
        <dbReference type="SAM" id="MobiDB-lite"/>
    </source>
</evidence>
<dbReference type="InParanoid" id="A0A067QRQ2"/>
<name>A0A067QRQ2_ZOONE</name>
<evidence type="ECO:0000313" key="3">
    <source>
        <dbReference type="EMBL" id="KDR06646.1"/>
    </source>
</evidence>
<dbReference type="Proteomes" id="UP000027135">
    <property type="component" value="Unassembled WGS sequence"/>
</dbReference>
<accession>A0A067QRQ2</accession>
<evidence type="ECO:0000313" key="4">
    <source>
        <dbReference type="Proteomes" id="UP000027135"/>
    </source>
</evidence>
<proteinExistence type="predicted"/>
<organism evidence="2 4">
    <name type="scientific">Zootermopsis nevadensis</name>
    <name type="common">Dampwood termite</name>
    <dbReference type="NCBI Taxonomy" id="136037"/>
    <lineage>
        <taxon>Eukaryota</taxon>
        <taxon>Metazoa</taxon>
        <taxon>Ecdysozoa</taxon>
        <taxon>Arthropoda</taxon>
        <taxon>Hexapoda</taxon>
        <taxon>Insecta</taxon>
        <taxon>Pterygota</taxon>
        <taxon>Neoptera</taxon>
        <taxon>Polyneoptera</taxon>
        <taxon>Dictyoptera</taxon>
        <taxon>Blattodea</taxon>
        <taxon>Blattoidea</taxon>
        <taxon>Termitoidae</taxon>
        <taxon>Termopsidae</taxon>
        <taxon>Zootermopsis</taxon>
    </lineage>
</organism>
<reference evidence="2 4" key="1">
    <citation type="journal article" date="2014" name="Nat. Commun.">
        <title>Molecular traces of alternative social organization in a termite genome.</title>
        <authorList>
            <person name="Terrapon N."/>
            <person name="Li C."/>
            <person name="Robertson H.M."/>
            <person name="Ji L."/>
            <person name="Meng X."/>
            <person name="Booth W."/>
            <person name="Chen Z."/>
            <person name="Childers C.P."/>
            <person name="Glastad K.M."/>
            <person name="Gokhale K."/>
            <person name="Gowin J."/>
            <person name="Gronenberg W."/>
            <person name="Hermansen R.A."/>
            <person name="Hu H."/>
            <person name="Hunt B.G."/>
            <person name="Huylmans A.K."/>
            <person name="Khalil S.M."/>
            <person name="Mitchell R.D."/>
            <person name="Munoz-Torres M.C."/>
            <person name="Mustard J.A."/>
            <person name="Pan H."/>
            <person name="Reese J.T."/>
            <person name="Scharf M.E."/>
            <person name="Sun F."/>
            <person name="Vogel H."/>
            <person name="Xiao J."/>
            <person name="Yang W."/>
            <person name="Yang Z."/>
            <person name="Yang Z."/>
            <person name="Zhou J."/>
            <person name="Zhu J."/>
            <person name="Brent C.S."/>
            <person name="Elsik C.G."/>
            <person name="Goodisman M.A."/>
            <person name="Liberles D.A."/>
            <person name="Roe R.M."/>
            <person name="Vargo E.L."/>
            <person name="Vilcinskas A."/>
            <person name="Wang J."/>
            <person name="Bornberg-Bauer E."/>
            <person name="Korb J."/>
            <person name="Zhang G."/>
            <person name="Liebig J."/>
        </authorList>
    </citation>
    <scope>NUCLEOTIDE SEQUENCE [LARGE SCALE GENOMIC DNA]</scope>
    <source>
        <tissue evidence="2">Whole organism</tissue>
    </source>
</reference>
<evidence type="ECO:0000313" key="2">
    <source>
        <dbReference type="EMBL" id="KDQ71535.1"/>
    </source>
</evidence>
<feature type="region of interest" description="Disordered" evidence="1">
    <location>
        <begin position="45"/>
        <end position="111"/>
    </location>
</feature>
<protein>
    <submittedName>
        <fullName evidence="2">Uncharacterized protein</fullName>
    </submittedName>
</protein>
<sequence length="111" mass="12316">MKLCSNSKVWNPKLAITSQIAQQQITPPRPIGTGVRWRPIAIDPIDLICPQPPPQQNPRPEDVTPRSDNTPLSVGEDVAGDPSWTPPRSRQAARPTGPPMLTRQRARELEQ</sequence>
<gene>
    <name evidence="3" type="ORF">L798_04194</name>
    <name evidence="2" type="ORF">L798_09710</name>
</gene>
<dbReference type="AlphaFoldDB" id="A0A067QRQ2"/>
<keyword evidence="4" id="KW-1185">Reference proteome</keyword>
<dbReference type="EMBL" id="KK869577">
    <property type="protein sequence ID" value="KDR06646.1"/>
    <property type="molecule type" value="Genomic_DNA"/>
</dbReference>
<dbReference type="EMBL" id="KK853869">
    <property type="protein sequence ID" value="KDQ71535.1"/>
    <property type="molecule type" value="Genomic_DNA"/>
</dbReference>